<proteinExistence type="predicted"/>
<feature type="region of interest" description="Disordered" evidence="1">
    <location>
        <begin position="120"/>
        <end position="192"/>
    </location>
</feature>
<evidence type="ECO:0000313" key="2">
    <source>
        <dbReference type="EMBL" id="KAK3050653.1"/>
    </source>
</evidence>
<keyword evidence="3" id="KW-1185">Reference proteome</keyword>
<reference evidence="2" key="1">
    <citation type="submission" date="2023-04" db="EMBL/GenBank/DDBJ databases">
        <title>Black Yeasts Isolated from many extreme environments.</title>
        <authorList>
            <person name="Coleine C."/>
            <person name="Stajich J.E."/>
            <person name="Selbmann L."/>
        </authorList>
    </citation>
    <scope>NUCLEOTIDE SEQUENCE</scope>
    <source>
        <strain evidence="2">CCFEE 5312</strain>
    </source>
</reference>
<sequence>MKALKPDAPAARAAERVVRSILHLRQSPKDVCGTWAGDTLVSVLVSQTARLPPTCQSEDSSKVEEDKPAVLPDFDDEDELQSPSELVRRRPAIQASQTLSRVEVRVPMVADADIVESGSAEDPLCISDSEPDAEPQKPKMGRLDPMAFRYPSRGEARKEINYNTKRHPQDQHLPRIRKRRRTTEADAETVGV</sequence>
<dbReference type="Proteomes" id="UP001271007">
    <property type="component" value="Unassembled WGS sequence"/>
</dbReference>
<name>A0AAJ0DIN4_9PEZI</name>
<dbReference type="EMBL" id="JAWDJX010000030">
    <property type="protein sequence ID" value="KAK3050653.1"/>
    <property type="molecule type" value="Genomic_DNA"/>
</dbReference>
<protein>
    <submittedName>
        <fullName evidence="2">Uncharacterized protein</fullName>
    </submittedName>
</protein>
<dbReference type="AlphaFoldDB" id="A0AAJ0DIN4"/>
<accession>A0AAJ0DIN4</accession>
<feature type="compositionally biased region" description="Basic and acidic residues" evidence="1">
    <location>
        <begin position="59"/>
        <end position="68"/>
    </location>
</feature>
<comment type="caution">
    <text evidence="2">The sequence shown here is derived from an EMBL/GenBank/DDBJ whole genome shotgun (WGS) entry which is preliminary data.</text>
</comment>
<feature type="region of interest" description="Disordered" evidence="1">
    <location>
        <begin position="52"/>
        <end position="91"/>
    </location>
</feature>
<gene>
    <name evidence="2" type="ORF">LTR09_008019</name>
</gene>
<evidence type="ECO:0000256" key="1">
    <source>
        <dbReference type="SAM" id="MobiDB-lite"/>
    </source>
</evidence>
<evidence type="ECO:0000313" key="3">
    <source>
        <dbReference type="Proteomes" id="UP001271007"/>
    </source>
</evidence>
<organism evidence="2 3">
    <name type="scientific">Extremus antarcticus</name>
    <dbReference type="NCBI Taxonomy" id="702011"/>
    <lineage>
        <taxon>Eukaryota</taxon>
        <taxon>Fungi</taxon>
        <taxon>Dikarya</taxon>
        <taxon>Ascomycota</taxon>
        <taxon>Pezizomycotina</taxon>
        <taxon>Dothideomycetes</taxon>
        <taxon>Dothideomycetidae</taxon>
        <taxon>Mycosphaerellales</taxon>
        <taxon>Extremaceae</taxon>
        <taxon>Extremus</taxon>
    </lineage>
</organism>